<sequence>MAYLWQRIAMERARLKRRPIRGHAGHVGVARWTPAERRPAEPARISPWPDEPPDLDWGDDDAEPRPARDAYPAP</sequence>
<evidence type="ECO:0000313" key="2">
    <source>
        <dbReference type="EMBL" id="CEF01804.1"/>
    </source>
</evidence>
<protein>
    <submittedName>
        <fullName evidence="2">Uncharacterized protein</fullName>
    </submittedName>
</protein>
<accession>A0ABM9R4R3</accession>
<feature type="region of interest" description="Disordered" evidence="1">
    <location>
        <begin position="23"/>
        <end position="74"/>
    </location>
</feature>
<dbReference type="Proteomes" id="UP000043107">
    <property type="component" value="Unassembled WGS sequence"/>
</dbReference>
<comment type="caution">
    <text evidence="2">The sequence shown here is derived from an EMBL/GenBank/DDBJ whole genome shotgun (WGS) entry which is preliminary data.</text>
</comment>
<keyword evidence="3" id="KW-1185">Reference proteome</keyword>
<organism evidence="2 3">
    <name type="scientific">Bifidobacterium longum subsp. infantis</name>
    <dbReference type="NCBI Taxonomy" id="1682"/>
    <lineage>
        <taxon>Bacteria</taxon>
        <taxon>Bacillati</taxon>
        <taxon>Actinomycetota</taxon>
        <taxon>Actinomycetes</taxon>
        <taxon>Bifidobacteriales</taxon>
        <taxon>Bifidobacteriaceae</taxon>
        <taxon>Bifidobacterium</taxon>
    </lineage>
</organism>
<dbReference type="RefSeq" id="WP_014484871.1">
    <property type="nucleotide sequence ID" value="NZ_CBCRZZ010000007.1"/>
</dbReference>
<feature type="compositionally biased region" description="Acidic residues" evidence="1">
    <location>
        <begin position="51"/>
        <end position="62"/>
    </location>
</feature>
<dbReference type="EMBL" id="CCWP01000029">
    <property type="protein sequence ID" value="CEF01804.1"/>
    <property type="molecule type" value="Genomic_DNA"/>
</dbReference>
<evidence type="ECO:0000256" key="1">
    <source>
        <dbReference type="SAM" id="MobiDB-lite"/>
    </source>
</evidence>
<gene>
    <name evidence="2" type="ORF">BLIC_c01396</name>
</gene>
<evidence type="ECO:0000313" key="3">
    <source>
        <dbReference type="Proteomes" id="UP000043107"/>
    </source>
</evidence>
<name>A0ABM9R4R3_BIFLI</name>
<proteinExistence type="predicted"/>
<reference evidence="2 3" key="1">
    <citation type="submission" date="2014-09" db="EMBL/GenBank/DDBJ databases">
        <authorList>
            <person name="Bertelli C."/>
        </authorList>
    </citation>
    <scope>NUCLEOTIDE SEQUENCE [LARGE SCALE GENOMIC DNA]</scope>
    <source>
        <strain evidence="2 3">BIC1401111250</strain>
    </source>
</reference>